<dbReference type="InterPro" id="IPR000832">
    <property type="entry name" value="GPCR_2_secretin-like"/>
</dbReference>
<evidence type="ECO:0000256" key="4">
    <source>
        <dbReference type="ARBA" id="ARBA00023136"/>
    </source>
</evidence>
<feature type="transmembrane region" description="Helical" evidence="7">
    <location>
        <begin position="295"/>
        <end position="315"/>
    </location>
</feature>
<name>A0A4W5KXP2_9TELE</name>
<comment type="subcellular location">
    <subcellularLocation>
        <location evidence="1">Membrane</location>
        <topology evidence="1">Multi-pass membrane protein</topology>
    </subcellularLocation>
</comment>
<dbReference type="Pfam" id="PF01825">
    <property type="entry name" value="GPS"/>
    <property type="match status" value="1"/>
</dbReference>
<protein>
    <submittedName>
        <fullName evidence="10">Uncharacterized protein</fullName>
    </submittedName>
</protein>
<evidence type="ECO:0000256" key="3">
    <source>
        <dbReference type="ARBA" id="ARBA00022989"/>
    </source>
</evidence>
<dbReference type="PANTHER" id="PTHR12011:SF433">
    <property type="entry name" value="ADHESION G PROTEIN-COUPLED RECEPTOR E1-LIKE-RELATED"/>
    <property type="match status" value="1"/>
</dbReference>
<keyword evidence="6" id="KW-0325">Glycoprotein</keyword>
<dbReference type="SMART" id="SM00303">
    <property type="entry name" value="GPS"/>
    <property type="match status" value="1"/>
</dbReference>
<sequence>MRNSCLALSNSGDAAGGRLTGEMLLENVYTEIDCLLSQGILNNSREVSGLLGAVENAMKLIGPQLRDNHTTLETDHTATELAVRRGHTPPTGPISLANGNARLDTSWETTTGNGTYPGFALAGLVSYKTMERSVNNSFQYLTDTDTDTDTATATASKPSYQISSKVVTAFVSNPATDHLAQPVSLTFKHLQVRAESAEMSYTCVFWSEGRVQEAGGAWSRRGCTKVTSNATHTVCSCTHLSSFAVLMALYPVKHTFELRLLTWLGLSVSVVCLLLCILTFWLCRSIQGTRTTIHLHLCVCLFIADLVFISGISHTESKGGCKVVAGLLHLFFLGSFSWMLLEGVQLYLMVVLVFNSTIRPLYLYAVGYGLPLAIVIISAITNPDGYGTTQQ</sequence>
<dbReference type="InterPro" id="IPR000203">
    <property type="entry name" value="GPS"/>
</dbReference>
<evidence type="ECO:0000256" key="1">
    <source>
        <dbReference type="ARBA" id="ARBA00004141"/>
    </source>
</evidence>
<dbReference type="InterPro" id="IPR057244">
    <property type="entry name" value="GAIN_B"/>
</dbReference>
<organism evidence="10 11">
    <name type="scientific">Hucho hucho</name>
    <name type="common">huchen</name>
    <dbReference type="NCBI Taxonomy" id="62062"/>
    <lineage>
        <taxon>Eukaryota</taxon>
        <taxon>Metazoa</taxon>
        <taxon>Chordata</taxon>
        <taxon>Craniata</taxon>
        <taxon>Vertebrata</taxon>
        <taxon>Euteleostomi</taxon>
        <taxon>Actinopterygii</taxon>
        <taxon>Neopterygii</taxon>
        <taxon>Teleostei</taxon>
        <taxon>Protacanthopterygii</taxon>
        <taxon>Salmoniformes</taxon>
        <taxon>Salmonidae</taxon>
        <taxon>Salmoninae</taxon>
        <taxon>Hucho</taxon>
    </lineage>
</organism>
<dbReference type="InterPro" id="IPR046338">
    <property type="entry name" value="GAIN_dom_sf"/>
</dbReference>
<reference evidence="11" key="1">
    <citation type="submission" date="2018-06" db="EMBL/GenBank/DDBJ databases">
        <title>Genome assembly of Danube salmon.</title>
        <authorList>
            <person name="Macqueen D.J."/>
            <person name="Gundappa M.K."/>
        </authorList>
    </citation>
    <scope>NUCLEOTIDE SEQUENCE [LARGE SCALE GENOMIC DNA]</scope>
</reference>
<dbReference type="PANTHER" id="PTHR12011">
    <property type="entry name" value="ADHESION G-PROTEIN COUPLED RECEPTOR"/>
    <property type="match status" value="1"/>
</dbReference>
<dbReference type="Ensembl" id="ENSHHUT00000017334.1">
    <property type="protein sequence ID" value="ENSHHUP00000016721.1"/>
    <property type="gene ID" value="ENSHHUG00000010433.1"/>
</dbReference>
<feature type="transmembrane region" description="Helical" evidence="7">
    <location>
        <begin position="260"/>
        <end position="283"/>
    </location>
</feature>
<dbReference type="Gene3D" id="1.20.1070.10">
    <property type="entry name" value="Rhodopsin 7-helix transmembrane proteins"/>
    <property type="match status" value="1"/>
</dbReference>
<dbReference type="InterPro" id="IPR001740">
    <property type="entry name" value="GPCR_2_EMR1-like_rcpt"/>
</dbReference>
<evidence type="ECO:0000313" key="10">
    <source>
        <dbReference type="Ensembl" id="ENSHHUP00000016721.1"/>
    </source>
</evidence>
<dbReference type="GO" id="GO:0004930">
    <property type="term" value="F:G protein-coupled receptor activity"/>
    <property type="evidence" value="ECO:0007669"/>
    <property type="project" value="InterPro"/>
</dbReference>
<keyword evidence="5" id="KW-1015">Disulfide bond</keyword>
<keyword evidence="2 7" id="KW-0812">Transmembrane</keyword>
<keyword evidence="4 7" id="KW-0472">Membrane</keyword>
<evidence type="ECO:0000313" key="11">
    <source>
        <dbReference type="Proteomes" id="UP000314982"/>
    </source>
</evidence>
<dbReference type="PROSITE" id="PS50221">
    <property type="entry name" value="GAIN_B"/>
    <property type="match status" value="1"/>
</dbReference>
<evidence type="ECO:0000259" key="8">
    <source>
        <dbReference type="PROSITE" id="PS50221"/>
    </source>
</evidence>
<dbReference type="GO" id="GO:0007189">
    <property type="term" value="P:adenylate cyclase-activating G protein-coupled receptor signaling pathway"/>
    <property type="evidence" value="ECO:0007669"/>
    <property type="project" value="TreeGrafter"/>
</dbReference>
<dbReference type="Pfam" id="PF00002">
    <property type="entry name" value="7tm_2"/>
    <property type="match status" value="1"/>
</dbReference>
<accession>A0A4W5KXP2</accession>
<feature type="transmembrane region" description="Helical" evidence="7">
    <location>
        <begin position="327"/>
        <end position="354"/>
    </location>
</feature>
<dbReference type="STRING" id="62062.ENSHHUP00000016721"/>
<dbReference type="Proteomes" id="UP000314982">
    <property type="component" value="Unassembled WGS sequence"/>
</dbReference>
<dbReference type="Gene3D" id="2.60.220.50">
    <property type="match status" value="1"/>
</dbReference>
<dbReference type="AlphaFoldDB" id="A0A4W5KXP2"/>
<dbReference type="GO" id="GO:0005886">
    <property type="term" value="C:plasma membrane"/>
    <property type="evidence" value="ECO:0007669"/>
    <property type="project" value="TreeGrafter"/>
</dbReference>
<dbReference type="InterPro" id="IPR017981">
    <property type="entry name" value="GPCR_2-like_7TM"/>
</dbReference>
<evidence type="ECO:0000256" key="2">
    <source>
        <dbReference type="ARBA" id="ARBA00022692"/>
    </source>
</evidence>
<feature type="domain" description="GAIN-B" evidence="8">
    <location>
        <begin position="68"/>
        <end position="253"/>
    </location>
</feature>
<reference evidence="10" key="3">
    <citation type="submission" date="2025-09" db="UniProtKB">
        <authorList>
            <consortium name="Ensembl"/>
        </authorList>
    </citation>
    <scope>IDENTIFICATION</scope>
</reference>
<feature type="domain" description="G-protein coupled receptors family 2 profile 2" evidence="9">
    <location>
        <begin position="258"/>
        <end position="391"/>
    </location>
</feature>
<feature type="transmembrane region" description="Helical" evidence="7">
    <location>
        <begin position="361"/>
        <end position="381"/>
    </location>
</feature>
<dbReference type="PRINTS" id="PR01128">
    <property type="entry name" value="EMR1HORMONER"/>
</dbReference>
<dbReference type="GeneTree" id="ENSGT00940000165798"/>
<keyword evidence="3 7" id="KW-1133">Transmembrane helix</keyword>
<evidence type="ECO:0000256" key="5">
    <source>
        <dbReference type="ARBA" id="ARBA00023157"/>
    </source>
</evidence>
<dbReference type="PROSITE" id="PS50261">
    <property type="entry name" value="G_PROTEIN_RECEP_F2_4"/>
    <property type="match status" value="1"/>
</dbReference>
<evidence type="ECO:0000259" key="9">
    <source>
        <dbReference type="PROSITE" id="PS50261"/>
    </source>
</evidence>
<keyword evidence="11" id="KW-1185">Reference proteome</keyword>
<proteinExistence type="predicted"/>
<reference evidence="10" key="2">
    <citation type="submission" date="2025-08" db="UniProtKB">
        <authorList>
            <consortium name="Ensembl"/>
        </authorList>
    </citation>
    <scope>IDENTIFICATION</scope>
</reference>
<evidence type="ECO:0000256" key="6">
    <source>
        <dbReference type="ARBA" id="ARBA00023180"/>
    </source>
</evidence>
<dbReference type="GO" id="GO:0007166">
    <property type="term" value="P:cell surface receptor signaling pathway"/>
    <property type="evidence" value="ECO:0007669"/>
    <property type="project" value="InterPro"/>
</dbReference>
<evidence type="ECO:0000256" key="7">
    <source>
        <dbReference type="SAM" id="Phobius"/>
    </source>
</evidence>